<dbReference type="CDD" id="cd01949">
    <property type="entry name" value="GGDEF"/>
    <property type="match status" value="1"/>
</dbReference>
<name>A0ABU5DHS6_9BURK</name>
<dbReference type="InterPro" id="IPR000160">
    <property type="entry name" value="GGDEF_dom"/>
</dbReference>
<feature type="domain" description="PAS" evidence="1">
    <location>
        <begin position="11"/>
        <end position="81"/>
    </location>
</feature>
<dbReference type="SUPFAM" id="SSF141868">
    <property type="entry name" value="EAL domain-like"/>
    <property type="match status" value="1"/>
</dbReference>
<proteinExistence type="predicted"/>
<dbReference type="InterPro" id="IPR013656">
    <property type="entry name" value="PAS_4"/>
</dbReference>
<dbReference type="SUPFAM" id="SSF55073">
    <property type="entry name" value="Nucleotide cyclase"/>
    <property type="match status" value="1"/>
</dbReference>
<feature type="domain" description="EAL" evidence="2">
    <location>
        <begin position="305"/>
        <end position="559"/>
    </location>
</feature>
<evidence type="ECO:0000259" key="1">
    <source>
        <dbReference type="PROSITE" id="PS50112"/>
    </source>
</evidence>
<evidence type="ECO:0000259" key="2">
    <source>
        <dbReference type="PROSITE" id="PS50883"/>
    </source>
</evidence>
<dbReference type="InterPro" id="IPR029787">
    <property type="entry name" value="Nucleotide_cyclase"/>
</dbReference>
<dbReference type="SUPFAM" id="SSF55785">
    <property type="entry name" value="PYP-like sensor domain (PAS domain)"/>
    <property type="match status" value="1"/>
</dbReference>
<dbReference type="InterPro" id="IPR035919">
    <property type="entry name" value="EAL_sf"/>
</dbReference>
<dbReference type="CDD" id="cd01948">
    <property type="entry name" value="EAL"/>
    <property type="match status" value="1"/>
</dbReference>
<dbReference type="Gene3D" id="3.30.450.20">
    <property type="entry name" value="PAS domain"/>
    <property type="match status" value="1"/>
</dbReference>
<organism evidence="4 5">
    <name type="scientific">Roseateles agri</name>
    <dbReference type="NCBI Taxonomy" id="3098619"/>
    <lineage>
        <taxon>Bacteria</taxon>
        <taxon>Pseudomonadati</taxon>
        <taxon>Pseudomonadota</taxon>
        <taxon>Betaproteobacteria</taxon>
        <taxon>Burkholderiales</taxon>
        <taxon>Sphaerotilaceae</taxon>
        <taxon>Roseateles</taxon>
    </lineage>
</organism>
<evidence type="ECO:0000259" key="3">
    <source>
        <dbReference type="PROSITE" id="PS50887"/>
    </source>
</evidence>
<dbReference type="SMART" id="SM00091">
    <property type="entry name" value="PAS"/>
    <property type="match status" value="1"/>
</dbReference>
<feature type="domain" description="GGDEF" evidence="3">
    <location>
        <begin position="167"/>
        <end position="296"/>
    </location>
</feature>
<dbReference type="PANTHER" id="PTHR44757:SF2">
    <property type="entry name" value="BIOFILM ARCHITECTURE MAINTENANCE PROTEIN MBAA"/>
    <property type="match status" value="1"/>
</dbReference>
<dbReference type="Pfam" id="PF00990">
    <property type="entry name" value="GGDEF"/>
    <property type="match status" value="1"/>
</dbReference>
<dbReference type="PROSITE" id="PS50883">
    <property type="entry name" value="EAL"/>
    <property type="match status" value="1"/>
</dbReference>
<dbReference type="Gene3D" id="3.20.20.450">
    <property type="entry name" value="EAL domain"/>
    <property type="match status" value="1"/>
</dbReference>
<dbReference type="InterPro" id="IPR052155">
    <property type="entry name" value="Biofilm_reg_signaling"/>
</dbReference>
<dbReference type="CDD" id="cd00130">
    <property type="entry name" value="PAS"/>
    <property type="match status" value="1"/>
</dbReference>
<evidence type="ECO:0000313" key="5">
    <source>
        <dbReference type="Proteomes" id="UP001285263"/>
    </source>
</evidence>
<dbReference type="NCBIfam" id="TIGR00229">
    <property type="entry name" value="sensory_box"/>
    <property type="match status" value="1"/>
</dbReference>
<dbReference type="Proteomes" id="UP001285263">
    <property type="component" value="Unassembled WGS sequence"/>
</dbReference>
<dbReference type="SMART" id="SM00052">
    <property type="entry name" value="EAL"/>
    <property type="match status" value="1"/>
</dbReference>
<dbReference type="EMBL" id="JAXCLA010000004">
    <property type="protein sequence ID" value="MDY0745858.1"/>
    <property type="molecule type" value="Genomic_DNA"/>
</dbReference>
<dbReference type="InterPro" id="IPR000014">
    <property type="entry name" value="PAS"/>
</dbReference>
<dbReference type="PANTHER" id="PTHR44757">
    <property type="entry name" value="DIGUANYLATE CYCLASE DGCP"/>
    <property type="match status" value="1"/>
</dbReference>
<gene>
    <name evidence="4" type="ORF">SNE35_15160</name>
</gene>
<comment type="caution">
    <text evidence="4">The sequence shown here is derived from an EMBL/GenBank/DDBJ whole genome shotgun (WGS) entry which is preliminary data.</text>
</comment>
<accession>A0ABU5DHS6</accession>
<dbReference type="InterPro" id="IPR001633">
    <property type="entry name" value="EAL_dom"/>
</dbReference>
<dbReference type="SMART" id="SM00267">
    <property type="entry name" value="GGDEF"/>
    <property type="match status" value="1"/>
</dbReference>
<sequence>MDTLLSSPAEQLGLLRTVLANVDAHVYLKDAEGRYLYANDRVLRLYDRAAAEVLGRTDADLLPSQIADNLMAIDRQVLDTMSRLACEEQIIDKDGNTRHYWSVKLPLRREDGSLCVIGFSTETTELLRLRQTLERQRLTDPLTGLPNRLQLQDELALEIRLAARDGLELAVVLIDFDQFKLINSHLGQEAGDHMLREAAQRLRHALPPGASMARTGGDEFAAILPYRDAAARAEALRHCLAEPFILLGKPFRLSSSAGLALYPQDAEQPGELIAHAEAAMYHAKERGRDRCQRYSPELAAATSRRVDLEHDLRGALAAGQFELHYQPKLSARDGSVVGLEALLRWRRPGLGLVPPSDFIPLAEQLGLLVQIGPWVVEEACRQMARWRADGLGRVGVAVNLSPSELRSAQLMDSVCGSVQRHGIEPGQLEMEVTESMMMEEPEAAIAILQELASEGVHLSIDDFGTGYSSMAYLKRLPVDTLKLDRHFVTGIAHDARDADLCAGIIALAHKLGLQVVAEGVETESQAQALRERDCDVCQGYLFSRPLPAAEATAYLLARMARP</sequence>
<dbReference type="Pfam" id="PF08448">
    <property type="entry name" value="PAS_4"/>
    <property type="match status" value="1"/>
</dbReference>
<dbReference type="InterPro" id="IPR035965">
    <property type="entry name" value="PAS-like_dom_sf"/>
</dbReference>
<dbReference type="PROSITE" id="PS50112">
    <property type="entry name" value="PAS"/>
    <property type="match status" value="1"/>
</dbReference>
<dbReference type="Pfam" id="PF00563">
    <property type="entry name" value="EAL"/>
    <property type="match status" value="1"/>
</dbReference>
<dbReference type="RefSeq" id="WP_320423749.1">
    <property type="nucleotide sequence ID" value="NZ_JAXCLA010000004.1"/>
</dbReference>
<dbReference type="Gene3D" id="3.30.70.270">
    <property type="match status" value="1"/>
</dbReference>
<keyword evidence="5" id="KW-1185">Reference proteome</keyword>
<dbReference type="InterPro" id="IPR043128">
    <property type="entry name" value="Rev_trsase/Diguanyl_cyclase"/>
</dbReference>
<protein>
    <submittedName>
        <fullName evidence="4">EAL domain-containing protein</fullName>
    </submittedName>
</protein>
<reference evidence="4 5" key="1">
    <citation type="submission" date="2023-11" db="EMBL/GenBank/DDBJ databases">
        <title>Paucibacter sp. nov., isolated from fresh soil in Korea.</title>
        <authorList>
            <person name="Le N.T.T."/>
        </authorList>
    </citation>
    <scope>NUCLEOTIDE SEQUENCE [LARGE SCALE GENOMIC DNA]</scope>
    <source>
        <strain evidence="4 5">R3-3</strain>
    </source>
</reference>
<dbReference type="NCBIfam" id="TIGR00254">
    <property type="entry name" value="GGDEF"/>
    <property type="match status" value="1"/>
</dbReference>
<dbReference type="PROSITE" id="PS50887">
    <property type="entry name" value="GGDEF"/>
    <property type="match status" value="1"/>
</dbReference>
<evidence type="ECO:0000313" key="4">
    <source>
        <dbReference type="EMBL" id="MDY0745858.1"/>
    </source>
</evidence>